<name>A0A0M2SWZ4_9BACI</name>
<dbReference type="GO" id="GO:0046872">
    <property type="term" value="F:metal ion binding"/>
    <property type="evidence" value="ECO:0007669"/>
    <property type="project" value="UniProtKB-KW"/>
</dbReference>
<dbReference type="EMBL" id="LAYY01000006">
    <property type="protein sequence ID" value="KKK38688.1"/>
    <property type="molecule type" value="Genomic_DNA"/>
</dbReference>
<evidence type="ECO:0000313" key="3">
    <source>
        <dbReference type="EMBL" id="KKK38688.1"/>
    </source>
</evidence>
<dbReference type="Pfam" id="PF08378">
    <property type="entry name" value="NERD"/>
    <property type="match status" value="1"/>
</dbReference>
<protein>
    <recommendedName>
        <fullName evidence="2">NERD domain-containing protein</fullName>
    </recommendedName>
</protein>
<evidence type="ECO:0000256" key="1">
    <source>
        <dbReference type="ARBA" id="ARBA00022723"/>
    </source>
</evidence>
<accession>A0A0M2SWZ4</accession>
<dbReference type="PROSITE" id="PS50965">
    <property type="entry name" value="NERD"/>
    <property type="match status" value="1"/>
</dbReference>
<dbReference type="AlphaFoldDB" id="A0A0M2SWZ4"/>
<dbReference type="RefSeq" id="WP_046522991.1">
    <property type="nucleotide sequence ID" value="NZ_LAYY01000006.1"/>
</dbReference>
<gene>
    <name evidence="3" type="ORF">WQ57_06755</name>
</gene>
<organism evidence="3 4">
    <name type="scientific">Mesobacillus campisalis</name>
    <dbReference type="NCBI Taxonomy" id="1408103"/>
    <lineage>
        <taxon>Bacteria</taxon>
        <taxon>Bacillati</taxon>
        <taxon>Bacillota</taxon>
        <taxon>Bacilli</taxon>
        <taxon>Bacillales</taxon>
        <taxon>Bacillaceae</taxon>
        <taxon>Mesobacillus</taxon>
    </lineage>
</organism>
<sequence>MFIKHFEIPPILEKLEALKRRLPVSHPKWNNIQEEWARRNAGFKGEKTVNYYLSLLDDHPYHIFHNLRLANGSHFFQIDFLLLTTRYTLIIETKNIAGELLFDEQGQLIRTINSKTDGYSDPVAQAQHHQRSLRKWLKAHHFPPIPVDYVVIISQPSSIIKMERADPAVRQRVLPASGLHNFIFRCDGAYQGEILDAKGLKKLSRLLIKKNVPLETDVLQEFSLAENELLPGVQCPRCNALPMQPLKAWWKCPECDHYSKDAYIRAIRDYSLLVSPTFTNNQIRTFLQLSSVQKTRRLLSGLDLSFSGNTKSRTYFYPG</sequence>
<dbReference type="PATRIC" id="fig|1408103.3.peg.1518"/>
<dbReference type="Proteomes" id="UP000034166">
    <property type="component" value="Unassembled WGS sequence"/>
</dbReference>
<dbReference type="InterPro" id="IPR018527">
    <property type="entry name" value="Rubredoxin_Fe_BS"/>
</dbReference>
<keyword evidence="4" id="KW-1185">Reference proteome</keyword>
<dbReference type="InterPro" id="IPR011528">
    <property type="entry name" value="NERD"/>
</dbReference>
<keyword evidence="1" id="KW-0479">Metal-binding</keyword>
<evidence type="ECO:0000259" key="2">
    <source>
        <dbReference type="PROSITE" id="PS50965"/>
    </source>
</evidence>
<reference evidence="3 4" key="1">
    <citation type="submission" date="2015-04" db="EMBL/GenBank/DDBJ databases">
        <title>Taxonomic description and genome sequence of Bacillus campisalis sp. nov., a novel member of the genus Bacillus isolated from solar saltern.</title>
        <authorList>
            <person name="Mathan Kumar R."/>
            <person name="Kaur G."/>
            <person name="Kumar A."/>
            <person name="Singh N.K."/>
            <person name="Kaur N."/>
            <person name="Kumar N."/>
            <person name="Mayilraj S."/>
        </authorList>
    </citation>
    <scope>NUCLEOTIDE SEQUENCE [LARGE SCALE GENOMIC DNA]</scope>
    <source>
        <strain evidence="3 4">SA2-6</strain>
    </source>
</reference>
<evidence type="ECO:0000313" key="4">
    <source>
        <dbReference type="Proteomes" id="UP000034166"/>
    </source>
</evidence>
<proteinExistence type="predicted"/>
<feature type="domain" description="NERD" evidence="2">
    <location>
        <begin position="41"/>
        <end position="156"/>
    </location>
</feature>
<dbReference type="PROSITE" id="PS00202">
    <property type="entry name" value="RUBREDOXIN"/>
    <property type="match status" value="1"/>
</dbReference>
<comment type="caution">
    <text evidence="3">The sequence shown here is derived from an EMBL/GenBank/DDBJ whole genome shotgun (WGS) entry which is preliminary data.</text>
</comment>